<feature type="compositionally biased region" description="Basic residues" evidence="1">
    <location>
        <begin position="196"/>
        <end position="205"/>
    </location>
</feature>
<sequence length="388" mass="42809">MKTLLNAGKQPESLQKRKMSLNLVSIIVDRFLLDNNFSLTRSTFLNEASSLIANQHVSKSLLSLENMLDEYICLKEEKASLHRERVALMQEKIRIQMLLRDMQNAVNTFDTFQGPPPPNVAEMNANPAMLPQSRVSPSGVAPVNTTPLPPQNMSHIQSLPMRMNTNVEAGNFSAPMISASDRKRRDSQAMDVPTVSKKRRGRPPGRKNNVQGSNAVNNQVVITPCSATQSSAENCALGGSQVQRSSVVKSLFNPLPFPTPTNSPVLNTPCKTNPSHNDTCVSPLEISPITTCNGKTAEQLTCLGRSQCISPINVDLDQTCEKDLVSSRLDTSNMHESLDKSLPDDDDVAYNFDMGDISSHNSWDFDMLKFDKEDLSEFCEFECGAFIS</sequence>
<proteinExistence type="predicted"/>
<accession>A0A151QQ97</accession>
<dbReference type="PANTHER" id="PTHR35117:SF1">
    <property type="entry name" value="MYOSIN-M HEAVY PROTEIN"/>
    <property type="match status" value="1"/>
</dbReference>
<dbReference type="PANTHER" id="PTHR35117">
    <property type="entry name" value="MYOSIN-M HEAVY PROTEIN"/>
    <property type="match status" value="1"/>
</dbReference>
<dbReference type="STRING" id="3821.A0A151QQ97"/>
<protein>
    <recommendedName>
        <fullName evidence="4">LisH domain-containing protein</fullName>
    </recommendedName>
</protein>
<dbReference type="Proteomes" id="UP000075243">
    <property type="component" value="Unassembled WGS sequence"/>
</dbReference>
<gene>
    <name evidence="2" type="ORF">KK1_046843</name>
</gene>
<evidence type="ECO:0008006" key="4">
    <source>
        <dbReference type="Google" id="ProtNLM"/>
    </source>
</evidence>
<name>A0A151QQ97_CAJCA</name>
<dbReference type="OMA" id="QCISPIN"/>
<keyword evidence="3" id="KW-1185">Reference proteome</keyword>
<evidence type="ECO:0000313" key="2">
    <source>
        <dbReference type="EMBL" id="KYP32477.1"/>
    </source>
</evidence>
<dbReference type="AlphaFoldDB" id="A0A151QQ97"/>
<feature type="region of interest" description="Disordered" evidence="1">
    <location>
        <begin position="176"/>
        <end position="213"/>
    </location>
</feature>
<reference evidence="2" key="1">
    <citation type="journal article" date="2012" name="Nat. Biotechnol.">
        <title>Draft genome sequence of pigeonpea (Cajanus cajan), an orphan legume crop of resource-poor farmers.</title>
        <authorList>
            <person name="Varshney R.K."/>
            <person name="Chen W."/>
            <person name="Li Y."/>
            <person name="Bharti A.K."/>
            <person name="Saxena R.K."/>
            <person name="Schlueter J.A."/>
            <person name="Donoghue M.T."/>
            <person name="Azam S."/>
            <person name="Fan G."/>
            <person name="Whaley A.M."/>
            <person name="Farmer A.D."/>
            <person name="Sheridan J."/>
            <person name="Iwata A."/>
            <person name="Tuteja R."/>
            <person name="Penmetsa R.V."/>
            <person name="Wu W."/>
            <person name="Upadhyaya H.D."/>
            <person name="Yang S.P."/>
            <person name="Shah T."/>
            <person name="Saxena K.B."/>
            <person name="Michael T."/>
            <person name="McCombie W.R."/>
            <person name="Yang B."/>
            <person name="Zhang G."/>
            <person name="Yang H."/>
            <person name="Wang J."/>
            <person name="Spillane C."/>
            <person name="Cook D.R."/>
            <person name="May G.D."/>
            <person name="Xu X."/>
            <person name="Jackson S.A."/>
        </authorList>
    </citation>
    <scope>NUCLEOTIDE SEQUENCE [LARGE SCALE GENOMIC DNA]</scope>
</reference>
<dbReference type="Gramene" id="C.cajan_44677.t">
    <property type="protein sequence ID" value="C.cajan_44677.t"/>
    <property type="gene ID" value="C.cajan_44677"/>
</dbReference>
<dbReference type="EMBL" id="KQ485261">
    <property type="protein sequence ID" value="KYP32477.1"/>
    <property type="molecule type" value="Genomic_DNA"/>
</dbReference>
<organism evidence="2 3">
    <name type="scientific">Cajanus cajan</name>
    <name type="common">Pigeon pea</name>
    <name type="synonym">Cajanus indicus</name>
    <dbReference type="NCBI Taxonomy" id="3821"/>
    <lineage>
        <taxon>Eukaryota</taxon>
        <taxon>Viridiplantae</taxon>
        <taxon>Streptophyta</taxon>
        <taxon>Embryophyta</taxon>
        <taxon>Tracheophyta</taxon>
        <taxon>Spermatophyta</taxon>
        <taxon>Magnoliopsida</taxon>
        <taxon>eudicotyledons</taxon>
        <taxon>Gunneridae</taxon>
        <taxon>Pentapetalae</taxon>
        <taxon>rosids</taxon>
        <taxon>fabids</taxon>
        <taxon>Fabales</taxon>
        <taxon>Fabaceae</taxon>
        <taxon>Papilionoideae</taxon>
        <taxon>50 kb inversion clade</taxon>
        <taxon>NPAAA clade</taxon>
        <taxon>indigoferoid/millettioid clade</taxon>
        <taxon>Phaseoleae</taxon>
        <taxon>Cajanus</taxon>
    </lineage>
</organism>
<evidence type="ECO:0000256" key="1">
    <source>
        <dbReference type="SAM" id="MobiDB-lite"/>
    </source>
</evidence>
<evidence type="ECO:0000313" key="3">
    <source>
        <dbReference type="Proteomes" id="UP000075243"/>
    </source>
</evidence>